<evidence type="ECO:0000313" key="3">
    <source>
        <dbReference type="EMBL" id="KAK1691484.1"/>
    </source>
</evidence>
<dbReference type="GeneID" id="85450899"/>
<keyword evidence="4" id="KW-1185">Reference proteome</keyword>
<proteinExistence type="predicted"/>
<feature type="signal peptide" evidence="2">
    <location>
        <begin position="1"/>
        <end position="19"/>
    </location>
</feature>
<evidence type="ECO:0008006" key="5">
    <source>
        <dbReference type="Google" id="ProtNLM"/>
    </source>
</evidence>
<gene>
    <name evidence="3" type="ORF">BDP55DRAFT_266033</name>
</gene>
<feature type="compositionally biased region" description="Basic residues" evidence="1">
    <location>
        <begin position="73"/>
        <end position="84"/>
    </location>
</feature>
<dbReference type="EMBL" id="JAHMHR010000004">
    <property type="protein sequence ID" value="KAK1691484.1"/>
    <property type="molecule type" value="Genomic_DNA"/>
</dbReference>
<feature type="region of interest" description="Disordered" evidence="1">
    <location>
        <begin position="66"/>
        <end position="96"/>
    </location>
</feature>
<feature type="chain" id="PRO_5042523642" description="Secreted protein" evidence="2">
    <location>
        <begin position="20"/>
        <end position="161"/>
    </location>
</feature>
<accession>A0AAJ0AW73</accession>
<comment type="caution">
    <text evidence="3">The sequence shown here is derived from an EMBL/GenBank/DDBJ whole genome shotgun (WGS) entry which is preliminary data.</text>
</comment>
<dbReference type="AlphaFoldDB" id="A0AAJ0AW73"/>
<keyword evidence="2" id="KW-0732">Signal</keyword>
<reference evidence="3" key="1">
    <citation type="submission" date="2021-06" db="EMBL/GenBank/DDBJ databases">
        <title>Comparative genomics, transcriptomics and evolutionary studies reveal genomic signatures of adaptation to plant cell wall in hemibiotrophic fungi.</title>
        <authorList>
            <consortium name="DOE Joint Genome Institute"/>
            <person name="Baroncelli R."/>
            <person name="Diaz J.F."/>
            <person name="Benocci T."/>
            <person name="Peng M."/>
            <person name="Battaglia E."/>
            <person name="Haridas S."/>
            <person name="Andreopoulos W."/>
            <person name="Labutti K."/>
            <person name="Pangilinan J."/>
            <person name="Floch G.L."/>
            <person name="Makela M.R."/>
            <person name="Henrissat B."/>
            <person name="Grigoriev I.V."/>
            <person name="Crouch J.A."/>
            <person name="De Vries R.P."/>
            <person name="Sukno S.A."/>
            <person name="Thon M.R."/>
        </authorList>
    </citation>
    <scope>NUCLEOTIDE SEQUENCE</scope>
    <source>
        <strain evidence="3">CBS 193.32</strain>
    </source>
</reference>
<dbReference type="RefSeq" id="XP_060435179.1">
    <property type="nucleotide sequence ID" value="XM_060566373.1"/>
</dbReference>
<name>A0AAJ0AW73_9PEZI</name>
<evidence type="ECO:0000313" key="4">
    <source>
        <dbReference type="Proteomes" id="UP001224890"/>
    </source>
</evidence>
<protein>
    <recommendedName>
        <fullName evidence="5">Secreted protein</fullName>
    </recommendedName>
</protein>
<sequence length="161" mass="17931">MAGCMLLSHHLHFFSAVTAAGADRDRERTTPDRLVHARIILRHGERGRHGCWAPVPLRLSWMPTTTTTTTNHHGSRTSRRRKCHVSSTQRGEEDRPSLPCCFRVALGLVAFPISTESDPGNSTCFFSRVGLVRCIRSCLFTLQSVVMTGVSQDKESPSTLR</sequence>
<organism evidence="3 4">
    <name type="scientific">Colletotrichum godetiae</name>
    <dbReference type="NCBI Taxonomy" id="1209918"/>
    <lineage>
        <taxon>Eukaryota</taxon>
        <taxon>Fungi</taxon>
        <taxon>Dikarya</taxon>
        <taxon>Ascomycota</taxon>
        <taxon>Pezizomycotina</taxon>
        <taxon>Sordariomycetes</taxon>
        <taxon>Hypocreomycetidae</taxon>
        <taxon>Glomerellales</taxon>
        <taxon>Glomerellaceae</taxon>
        <taxon>Colletotrichum</taxon>
        <taxon>Colletotrichum acutatum species complex</taxon>
    </lineage>
</organism>
<dbReference type="Proteomes" id="UP001224890">
    <property type="component" value="Unassembled WGS sequence"/>
</dbReference>
<evidence type="ECO:0000256" key="1">
    <source>
        <dbReference type="SAM" id="MobiDB-lite"/>
    </source>
</evidence>
<evidence type="ECO:0000256" key="2">
    <source>
        <dbReference type="SAM" id="SignalP"/>
    </source>
</evidence>